<gene>
    <name evidence="4" type="ordered locus">Daes_2722</name>
</gene>
<dbReference type="RefSeq" id="WP_013515624.1">
    <property type="nucleotide sequence ID" value="NC_014844.1"/>
</dbReference>
<protein>
    <submittedName>
        <fullName evidence="4">Uncharacterized protein</fullName>
    </submittedName>
</protein>
<evidence type="ECO:0000259" key="2">
    <source>
        <dbReference type="Pfam" id="PF13598"/>
    </source>
</evidence>
<evidence type="ECO:0000313" key="5">
    <source>
        <dbReference type="Proteomes" id="UP000002191"/>
    </source>
</evidence>
<feature type="domain" description="DUF4139" evidence="2">
    <location>
        <begin position="180"/>
        <end position="426"/>
    </location>
</feature>
<dbReference type="Pfam" id="PF13598">
    <property type="entry name" value="DUF4139"/>
    <property type="match status" value="1"/>
</dbReference>
<dbReference type="PANTHER" id="PTHR38075:SF1">
    <property type="entry name" value="DUF4139 DOMAIN-CONTAINING PROTEIN"/>
    <property type="match status" value="1"/>
</dbReference>
<dbReference type="OrthoDB" id="9808067at2"/>
<evidence type="ECO:0000313" key="4">
    <source>
        <dbReference type="EMBL" id="ADU63718.1"/>
    </source>
</evidence>
<keyword evidence="5" id="KW-1185">Reference proteome</keyword>
<dbReference type="InterPro" id="IPR037291">
    <property type="entry name" value="DUF4139"/>
</dbReference>
<dbReference type="AlphaFoldDB" id="E6VWV6"/>
<name>E6VWV6_PSEA9</name>
<dbReference type="EMBL" id="CP002431">
    <property type="protein sequence ID" value="ADU63718.1"/>
    <property type="molecule type" value="Genomic_DNA"/>
</dbReference>
<reference evidence="5" key="1">
    <citation type="submission" date="2010-12" db="EMBL/GenBank/DDBJ databases">
        <title>Complete sequence of Desulfovibrio aespoeensis Aspo-2.</title>
        <authorList>
            <consortium name="US DOE Joint Genome Institute"/>
            <person name="Lucas S."/>
            <person name="Copeland A."/>
            <person name="Lapidus A."/>
            <person name="Cheng J.-F."/>
            <person name="Goodwin L."/>
            <person name="Pitluck S."/>
            <person name="Chertkov O."/>
            <person name="Misra M."/>
            <person name="Detter J.C."/>
            <person name="Han C."/>
            <person name="Tapia R."/>
            <person name="Land M."/>
            <person name="Hauser L."/>
            <person name="Kyrpides N."/>
            <person name="Ivanova N."/>
            <person name="Ovchinnikova G."/>
            <person name="Pedersen K."/>
            <person name="Jagevall S."/>
            <person name="Hazen T."/>
            <person name="Woyke T."/>
        </authorList>
    </citation>
    <scope>NUCLEOTIDE SEQUENCE [LARGE SCALE GENOMIC DNA]</scope>
    <source>
        <strain evidence="5">ATCC 700646 / DSM 10631 / Aspo-2</strain>
    </source>
</reference>
<organism evidence="4 5">
    <name type="scientific">Pseudodesulfovibrio aespoeensis (strain ATCC 700646 / DSM 10631 / Aspo-2)</name>
    <name type="common">Desulfovibrio aespoeensis</name>
    <dbReference type="NCBI Taxonomy" id="643562"/>
    <lineage>
        <taxon>Bacteria</taxon>
        <taxon>Pseudomonadati</taxon>
        <taxon>Thermodesulfobacteriota</taxon>
        <taxon>Desulfovibrionia</taxon>
        <taxon>Desulfovibrionales</taxon>
        <taxon>Desulfovibrionaceae</taxon>
    </lineage>
</organism>
<feature type="signal peptide" evidence="1">
    <location>
        <begin position="1"/>
        <end position="29"/>
    </location>
</feature>
<dbReference type="STRING" id="643562.Daes_2722"/>
<dbReference type="InterPro" id="IPR025554">
    <property type="entry name" value="DUF4140"/>
</dbReference>
<dbReference type="PANTHER" id="PTHR38075">
    <property type="entry name" value="DUF4139 DOMAIN-CONTAINING PROTEIN"/>
    <property type="match status" value="1"/>
</dbReference>
<feature type="chain" id="PRO_5003211177" evidence="1">
    <location>
        <begin position="30"/>
        <end position="470"/>
    </location>
</feature>
<evidence type="ECO:0000259" key="3">
    <source>
        <dbReference type="Pfam" id="PF13600"/>
    </source>
</evidence>
<proteinExistence type="predicted"/>
<dbReference type="eggNOG" id="COG5316">
    <property type="taxonomic scope" value="Bacteria"/>
</dbReference>
<dbReference type="HOGENOM" id="CLU_039933_0_0_7"/>
<dbReference type="KEGG" id="das:Daes_2722"/>
<dbReference type="Pfam" id="PF13600">
    <property type="entry name" value="DUF4140"/>
    <property type="match status" value="1"/>
</dbReference>
<sequence length="470" mass="50009" precursor="true">MSKSNTFNFFALVLSLALPLALPAVSHGAGTTGAALAVYNSGRALVEETRSVTLPKGPARVVFKDVPATLEPGSVRASAPGMRVLGLEYASQPITVQSLLDRYVGRELTVILPDPADATARTLRKATLLSNEGAPIFLVGDEVYVGSYEALLLPELPADLTREPTLALLTENENAGKQDVRLTYLMGGLTWRADYTLTVGPSGDSGSLDAWATLENQSGYSHSGAALKLVAGDVRQAPAPRMAKGLMMTRAMNEGMDSAAQPVEESFSEYHVYTVEQPVDLPGSGMVQLSLFSAPNVTLAQELSSRFQSGIGQMSGPVKQAADLTLRLDNIEKNGLGKPMPAGLVRVFMPASDKRLLLAGESQVGHVGRGGEIRLTLGRSFDVAVTRTQTGFARLGKNSVEMTWRIEVQNGKKAPQAISLTDGYPGQWTVTAADQAYTTPDSGSLQFDLTVPPSHDGKPTVVNYTVQVTY</sequence>
<evidence type="ECO:0000256" key="1">
    <source>
        <dbReference type="SAM" id="SignalP"/>
    </source>
</evidence>
<feature type="domain" description="DUF4140" evidence="3">
    <location>
        <begin position="38"/>
        <end position="95"/>
    </location>
</feature>
<reference evidence="4 5" key="2">
    <citation type="journal article" date="2014" name="Genome Announc.">
        <title>Complete Genome Sequence of the Subsurface, Mesophilic Sulfate-Reducing Bacterium Desulfovibrio aespoeensis Aspo-2.</title>
        <authorList>
            <person name="Pedersen K."/>
            <person name="Bengtsson A."/>
            <person name="Edlund J."/>
            <person name="Rabe L."/>
            <person name="Hazen T."/>
            <person name="Chakraborty R."/>
            <person name="Goodwin L."/>
            <person name="Shapiro N."/>
        </authorList>
    </citation>
    <scope>NUCLEOTIDE SEQUENCE [LARGE SCALE GENOMIC DNA]</scope>
    <source>
        <strain evidence="5">ATCC 700646 / DSM 10631 / Aspo-2</strain>
    </source>
</reference>
<dbReference type="Proteomes" id="UP000002191">
    <property type="component" value="Chromosome"/>
</dbReference>
<accession>E6VWV6</accession>
<keyword evidence="1" id="KW-0732">Signal</keyword>